<sequence>MAQGRRQRRRRARDQPRADRRLCGAQGGQRPRTNRESKRVLKKLSGEFTQRSDSEADNDARLYDLARARHREGGFGSHWNHHSTVFLKRQVLSRLLYEDQLYRRIVNVPGVICEFGVHWGATMTTLCNLRGIHEPYNHSRTIVGFDTFSGFAGVHDADGGFSSDGDYSTSTGYEAELAEILALQESFSPIPQIRKFELVKGDVVETLPKWLDDNSHAVVAMAIFDMDIYQPTRAALEMILPRLVKGSLLVFDEMVCKHFPGETQAVMEVLGLNNLKLERSPHQPYCAFAEFGA</sequence>
<name>A0A4V3QYH4_9SPHN</name>
<feature type="region of interest" description="Disordered" evidence="1">
    <location>
        <begin position="1"/>
        <end position="40"/>
    </location>
</feature>
<protein>
    <submittedName>
        <fullName evidence="2">Crotonobetainyl-CoA--carnitine CoA-transferase</fullName>
    </submittedName>
</protein>
<accession>A0A4V3QYH4</accession>
<dbReference type="PANTHER" id="PTHR40036:SF1">
    <property type="entry name" value="MACROCIN O-METHYLTRANSFERASE"/>
    <property type="match status" value="1"/>
</dbReference>
<feature type="compositionally biased region" description="Basic residues" evidence="1">
    <location>
        <begin position="1"/>
        <end position="12"/>
    </location>
</feature>
<evidence type="ECO:0000313" key="3">
    <source>
        <dbReference type="Proteomes" id="UP000306147"/>
    </source>
</evidence>
<dbReference type="PANTHER" id="PTHR40036">
    <property type="entry name" value="MACROCIN O-METHYLTRANSFERASE"/>
    <property type="match status" value="1"/>
</dbReference>
<dbReference type="GO" id="GO:0016740">
    <property type="term" value="F:transferase activity"/>
    <property type="evidence" value="ECO:0007669"/>
    <property type="project" value="UniProtKB-KW"/>
</dbReference>
<keyword evidence="2" id="KW-0808">Transferase</keyword>
<evidence type="ECO:0000256" key="1">
    <source>
        <dbReference type="SAM" id="MobiDB-lite"/>
    </source>
</evidence>
<dbReference type="EMBL" id="SRXT01000007">
    <property type="protein sequence ID" value="TGX50332.1"/>
    <property type="molecule type" value="Genomic_DNA"/>
</dbReference>
<dbReference type="AlphaFoldDB" id="A0A4V3QYH4"/>
<proteinExistence type="predicted"/>
<dbReference type="InterPro" id="IPR029063">
    <property type="entry name" value="SAM-dependent_MTases_sf"/>
</dbReference>
<dbReference type="OrthoDB" id="9811332at2"/>
<reference evidence="2 3" key="1">
    <citation type="submission" date="2019-04" db="EMBL/GenBank/DDBJ databases">
        <title>Sphingomonas psychrotolerans sp. nov., isolated from soil in the Tianshan Mountains, Xinjiang, China.</title>
        <authorList>
            <person name="Luo Y."/>
            <person name="Sheng H."/>
        </authorList>
    </citation>
    <scope>NUCLEOTIDE SEQUENCE [LARGE SCALE GENOMIC DNA]</scope>
    <source>
        <strain evidence="2 3">ZFGT-11</strain>
    </source>
</reference>
<organism evidence="2 3">
    <name type="scientific">Sphingomonas gei</name>
    <dbReference type="NCBI Taxonomy" id="1395960"/>
    <lineage>
        <taxon>Bacteria</taxon>
        <taxon>Pseudomonadati</taxon>
        <taxon>Pseudomonadota</taxon>
        <taxon>Alphaproteobacteria</taxon>
        <taxon>Sphingomonadales</taxon>
        <taxon>Sphingomonadaceae</taxon>
        <taxon>Sphingomonas</taxon>
    </lineage>
</organism>
<dbReference type="Gene3D" id="3.40.50.150">
    <property type="entry name" value="Vaccinia Virus protein VP39"/>
    <property type="match status" value="1"/>
</dbReference>
<keyword evidence="3" id="KW-1185">Reference proteome</keyword>
<dbReference type="Pfam" id="PF05711">
    <property type="entry name" value="TylF"/>
    <property type="match status" value="1"/>
</dbReference>
<comment type="caution">
    <text evidence="2">The sequence shown here is derived from an EMBL/GenBank/DDBJ whole genome shotgun (WGS) entry which is preliminary data.</text>
</comment>
<dbReference type="SUPFAM" id="SSF53335">
    <property type="entry name" value="S-adenosyl-L-methionine-dependent methyltransferases"/>
    <property type="match status" value="1"/>
</dbReference>
<dbReference type="InterPro" id="IPR008884">
    <property type="entry name" value="TylF_MeTrfase"/>
</dbReference>
<gene>
    <name evidence="2" type="ORF">E5A73_18125</name>
</gene>
<evidence type="ECO:0000313" key="2">
    <source>
        <dbReference type="EMBL" id="TGX50332.1"/>
    </source>
</evidence>
<dbReference type="Proteomes" id="UP000306147">
    <property type="component" value="Unassembled WGS sequence"/>
</dbReference>
<feature type="compositionally biased region" description="Basic and acidic residues" evidence="1">
    <location>
        <begin position="13"/>
        <end position="22"/>
    </location>
</feature>